<proteinExistence type="predicted"/>
<evidence type="ECO:0000259" key="3">
    <source>
        <dbReference type="PROSITE" id="PS50110"/>
    </source>
</evidence>
<dbReference type="InterPro" id="IPR001789">
    <property type="entry name" value="Sig_transdc_resp-reg_receiver"/>
</dbReference>
<dbReference type="PANTHER" id="PTHR44591">
    <property type="entry name" value="STRESS RESPONSE REGULATOR PROTEIN 1"/>
    <property type="match status" value="1"/>
</dbReference>
<feature type="modified residue" description="4-aspartylphosphate" evidence="2">
    <location>
        <position position="52"/>
    </location>
</feature>
<dbReference type="RefSeq" id="WP_074987270.1">
    <property type="nucleotide sequence ID" value="NZ_CADFGN010000019.1"/>
</dbReference>
<accession>A0AAQ1GN24</accession>
<dbReference type="AlphaFoldDB" id="A0AAQ1GN24"/>
<dbReference type="Proteomes" id="UP000183529">
    <property type="component" value="Unassembled WGS sequence"/>
</dbReference>
<evidence type="ECO:0000313" key="4">
    <source>
        <dbReference type="EMBL" id="SEK14073.1"/>
    </source>
</evidence>
<sequence>MKTVVVVDDETLITDFLAFFLEDAGYIVHVAQNGVEALELVRKVSPDVVVTDYMMPLMTGLDLAVAMQSEPSTRGIPVILATAAQGAVARTNSHLFAAVLDKPYAARTLLVTIARLVPADG</sequence>
<dbReference type="PROSITE" id="PS50110">
    <property type="entry name" value="RESPONSE_REGULATORY"/>
    <property type="match status" value="1"/>
</dbReference>
<gene>
    <name evidence="4" type="ORF">SAMN05216550_12659</name>
</gene>
<dbReference type="InterPro" id="IPR011006">
    <property type="entry name" value="CheY-like_superfamily"/>
</dbReference>
<dbReference type="InterPro" id="IPR050595">
    <property type="entry name" value="Bact_response_regulator"/>
</dbReference>
<reference evidence="4 5" key="1">
    <citation type="submission" date="2016-10" db="EMBL/GenBank/DDBJ databases">
        <authorList>
            <person name="Varghese N."/>
            <person name="Submissions S."/>
        </authorList>
    </citation>
    <scope>NUCLEOTIDE SEQUENCE [LARGE SCALE GENOMIC DNA]</scope>
    <source>
        <strain evidence="4 5">LMG 22274</strain>
    </source>
</reference>
<dbReference type="PANTHER" id="PTHR44591:SF3">
    <property type="entry name" value="RESPONSE REGULATORY DOMAIN-CONTAINING PROTEIN"/>
    <property type="match status" value="1"/>
</dbReference>
<dbReference type="EMBL" id="FNZM01000026">
    <property type="protein sequence ID" value="SEK14073.1"/>
    <property type="molecule type" value="Genomic_DNA"/>
</dbReference>
<dbReference type="Gene3D" id="3.40.50.2300">
    <property type="match status" value="1"/>
</dbReference>
<evidence type="ECO:0000256" key="2">
    <source>
        <dbReference type="PROSITE-ProRule" id="PRU00169"/>
    </source>
</evidence>
<comment type="caution">
    <text evidence="4">The sequence shown here is derived from an EMBL/GenBank/DDBJ whole genome shotgun (WGS) entry which is preliminary data.</text>
</comment>
<protein>
    <submittedName>
        <fullName evidence="4">Response regulator receiver domain-containing protein</fullName>
    </submittedName>
</protein>
<organism evidence="4 5">
    <name type="scientific">Paraburkholderia tropica</name>
    <dbReference type="NCBI Taxonomy" id="92647"/>
    <lineage>
        <taxon>Bacteria</taxon>
        <taxon>Pseudomonadati</taxon>
        <taxon>Pseudomonadota</taxon>
        <taxon>Betaproteobacteria</taxon>
        <taxon>Burkholderiales</taxon>
        <taxon>Burkholderiaceae</taxon>
        <taxon>Paraburkholderia</taxon>
    </lineage>
</organism>
<dbReference type="SUPFAM" id="SSF52172">
    <property type="entry name" value="CheY-like"/>
    <property type="match status" value="1"/>
</dbReference>
<dbReference type="Pfam" id="PF00072">
    <property type="entry name" value="Response_reg"/>
    <property type="match status" value="1"/>
</dbReference>
<evidence type="ECO:0000313" key="5">
    <source>
        <dbReference type="Proteomes" id="UP000183529"/>
    </source>
</evidence>
<dbReference type="GO" id="GO:0000160">
    <property type="term" value="P:phosphorelay signal transduction system"/>
    <property type="evidence" value="ECO:0007669"/>
    <property type="project" value="InterPro"/>
</dbReference>
<keyword evidence="1 2" id="KW-0597">Phosphoprotein</keyword>
<feature type="domain" description="Response regulatory" evidence="3">
    <location>
        <begin position="3"/>
        <end position="117"/>
    </location>
</feature>
<evidence type="ECO:0000256" key="1">
    <source>
        <dbReference type="ARBA" id="ARBA00022553"/>
    </source>
</evidence>
<dbReference type="SMART" id="SM00448">
    <property type="entry name" value="REC"/>
    <property type="match status" value="1"/>
</dbReference>
<name>A0AAQ1GN24_9BURK</name>
<dbReference type="CDD" id="cd00156">
    <property type="entry name" value="REC"/>
    <property type="match status" value="1"/>
</dbReference>